<dbReference type="GO" id="GO:0005737">
    <property type="term" value="C:cytoplasm"/>
    <property type="evidence" value="ECO:0007669"/>
    <property type="project" value="TreeGrafter"/>
</dbReference>
<accession>A0A6A6BSS0</accession>
<dbReference type="PANTHER" id="PTHR46042">
    <property type="entry name" value="DIPHTHINE METHYLTRANSFERASE"/>
    <property type="match status" value="1"/>
</dbReference>
<dbReference type="GO" id="GO:0017183">
    <property type="term" value="P:protein histidyl modification to diphthamide"/>
    <property type="evidence" value="ECO:0007669"/>
    <property type="project" value="TreeGrafter"/>
</dbReference>
<organism evidence="4 5">
    <name type="scientific">Aplosporella prunicola CBS 121167</name>
    <dbReference type="NCBI Taxonomy" id="1176127"/>
    <lineage>
        <taxon>Eukaryota</taxon>
        <taxon>Fungi</taxon>
        <taxon>Dikarya</taxon>
        <taxon>Ascomycota</taxon>
        <taxon>Pezizomycotina</taxon>
        <taxon>Dothideomycetes</taxon>
        <taxon>Dothideomycetes incertae sedis</taxon>
        <taxon>Botryosphaeriales</taxon>
        <taxon>Aplosporellaceae</taxon>
        <taxon>Aplosporella</taxon>
    </lineage>
</organism>
<dbReference type="OrthoDB" id="1930760at2759"/>
<protein>
    <recommendedName>
        <fullName evidence="6">Anaphase-promoting complex subunit 4 WD40 domain-containing protein</fullName>
    </recommendedName>
</protein>
<name>A0A6A6BSS0_9PEZI</name>
<evidence type="ECO:0000256" key="1">
    <source>
        <dbReference type="ARBA" id="ARBA00022574"/>
    </source>
</evidence>
<keyword evidence="2" id="KW-0677">Repeat</keyword>
<proteinExistence type="predicted"/>
<evidence type="ECO:0000313" key="5">
    <source>
        <dbReference type="Proteomes" id="UP000799438"/>
    </source>
</evidence>
<gene>
    <name evidence="4" type="ORF">K452DRAFT_261405</name>
</gene>
<dbReference type="Gene3D" id="2.130.10.10">
    <property type="entry name" value="YVTN repeat-like/Quinoprotein amine dehydrogenase"/>
    <property type="match status" value="1"/>
</dbReference>
<sequence length="389" mass="42078">MASISSLHSLTLELPPSCIEFVPGHRDLFVVGTYYLDRSADEDSGEVAEDTEKKSQQRSGSLLLFQLDGDEPKLIRTLPTPFAVFDLHFTPPAHGDPALLGAASSTGSLALYRVSRTQHPEIQHLRTLQLFPQNSLITFFAWHPRTPLLAGLALADGSAHLCALPSPDDPATDADPDPEAFTPCLAPLLAHDLEAWFLTFAPAGTALYTGGDDSALKFRSLPDPSTPPAAQWQDRRIHAAGVTAILPLAGPNLLLTGSYDDRVRLLRVPDPSGSRGGGVRRPVVLAEADLGGGVWRLKDITPEAAAGGEQREFVVLASCMHAGARVLRLRASSPDEGEEWQFEVLASFEEHQSMNYGSDVQPLASGEEGGQRTVVSTSFYDRLLCVWKW</sequence>
<evidence type="ECO:0000313" key="4">
    <source>
        <dbReference type="EMBL" id="KAF2147162.1"/>
    </source>
</evidence>
<evidence type="ECO:0000256" key="2">
    <source>
        <dbReference type="ARBA" id="ARBA00022737"/>
    </source>
</evidence>
<dbReference type="EMBL" id="ML995474">
    <property type="protein sequence ID" value="KAF2147162.1"/>
    <property type="molecule type" value="Genomic_DNA"/>
</dbReference>
<comment type="pathway">
    <text evidence="3">Protein modification.</text>
</comment>
<evidence type="ECO:0008006" key="6">
    <source>
        <dbReference type="Google" id="ProtNLM"/>
    </source>
</evidence>
<dbReference type="GeneID" id="54296074"/>
<dbReference type="PANTHER" id="PTHR46042:SF1">
    <property type="entry name" value="DIPHTHINE METHYLTRANSFERASE"/>
    <property type="match status" value="1"/>
</dbReference>
<dbReference type="InterPro" id="IPR015943">
    <property type="entry name" value="WD40/YVTN_repeat-like_dom_sf"/>
</dbReference>
<reference evidence="4" key="1">
    <citation type="journal article" date="2020" name="Stud. Mycol.">
        <title>101 Dothideomycetes genomes: a test case for predicting lifestyles and emergence of pathogens.</title>
        <authorList>
            <person name="Haridas S."/>
            <person name="Albert R."/>
            <person name="Binder M."/>
            <person name="Bloem J."/>
            <person name="Labutti K."/>
            <person name="Salamov A."/>
            <person name="Andreopoulos B."/>
            <person name="Baker S."/>
            <person name="Barry K."/>
            <person name="Bills G."/>
            <person name="Bluhm B."/>
            <person name="Cannon C."/>
            <person name="Castanera R."/>
            <person name="Culley D."/>
            <person name="Daum C."/>
            <person name="Ezra D."/>
            <person name="Gonzalez J."/>
            <person name="Henrissat B."/>
            <person name="Kuo A."/>
            <person name="Liang C."/>
            <person name="Lipzen A."/>
            <person name="Lutzoni F."/>
            <person name="Magnuson J."/>
            <person name="Mondo S."/>
            <person name="Nolan M."/>
            <person name="Ohm R."/>
            <person name="Pangilinan J."/>
            <person name="Park H.-J."/>
            <person name="Ramirez L."/>
            <person name="Alfaro M."/>
            <person name="Sun H."/>
            <person name="Tritt A."/>
            <person name="Yoshinaga Y."/>
            <person name="Zwiers L.-H."/>
            <person name="Turgeon B."/>
            <person name="Goodwin S."/>
            <person name="Spatafora J."/>
            <person name="Crous P."/>
            <person name="Grigoriev I."/>
        </authorList>
    </citation>
    <scope>NUCLEOTIDE SEQUENCE</scope>
    <source>
        <strain evidence="4">CBS 121167</strain>
    </source>
</reference>
<keyword evidence="5" id="KW-1185">Reference proteome</keyword>
<dbReference type="SUPFAM" id="SSF50978">
    <property type="entry name" value="WD40 repeat-like"/>
    <property type="match status" value="1"/>
</dbReference>
<dbReference type="AlphaFoldDB" id="A0A6A6BSS0"/>
<evidence type="ECO:0000256" key="3">
    <source>
        <dbReference type="ARBA" id="ARBA00043952"/>
    </source>
</evidence>
<keyword evidence="1" id="KW-0853">WD repeat</keyword>
<dbReference type="Proteomes" id="UP000799438">
    <property type="component" value="Unassembled WGS sequence"/>
</dbReference>
<dbReference type="RefSeq" id="XP_033402870.1">
    <property type="nucleotide sequence ID" value="XM_033538578.1"/>
</dbReference>
<dbReference type="InterPro" id="IPR052415">
    <property type="entry name" value="Diphthine_MTase"/>
</dbReference>
<dbReference type="InterPro" id="IPR036322">
    <property type="entry name" value="WD40_repeat_dom_sf"/>
</dbReference>
<dbReference type="GO" id="GO:0061685">
    <property type="term" value="F:diphthine methylesterase activity"/>
    <property type="evidence" value="ECO:0007669"/>
    <property type="project" value="TreeGrafter"/>
</dbReference>